<name>A0ABU1H159_9GAMM</name>
<proteinExistence type="predicted"/>
<feature type="transmembrane region" description="Helical" evidence="6">
    <location>
        <begin position="416"/>
        <end position="435"/>
    </location>
</feature>
<comment type="subcellular location">
    <subcellularLocation>
        <location evidence="1">Cell membrane</location>
        <topology evidence="1">Multi-pass membrane protein</topology>
    </subcellularLocation>
</comment>
<evidence type="ECO:0000256" key="5">
    <source>
        <dbReference type="ARBA" id="ARBA00023136"/>
    </source>
</evidence>
<gene>
    <name evidence="8" type="ORF">QC823_03450</name>
</gene>
<dbReference type="SUPFAM" id="SSF56281">
    <property type="entry name" value="Metallo-hydrolase/oxidoreductase"/>
    <property type="match status" value="1"/>
</dbReference>
<dbReference type="InterPro" id="IPR025405">
    <property type="entry name" value="DUF4131"/>
</dbReference>
<dbReference type="CDD" id="cd07731">
    <property type="entry name" value="ComA-like_MBL-fold"/>
    <property type="match status" value="1"/>
</dbReference>
<dbReference type="InterPro" id="IPR004797">
    <property type="entry name" value="Competence_ComEC/Rec2"/>
</dbReference>
<dbReference type="PANTHER" id="PTHR30619:SF1">
    <property type="entry name" value="RECOMBINATION PROTEIN 2"/>
    <property type="match status" value="1"/>
</dbReference>
<dbReference type="NCBIfam" id="TIGR00361">
    <property type="entry name" value="ComEC_Rec2"/>
    <property type="match status" value="1"/>
</dbReference>
<dbReference type="InterPro" id="IPR004477">
    <property type="entry name" value="ComEC_N"/>
</dbReference>
<organism evidence="8 9">
    <name type="scientific">Vreelandella vilamensis</name>
    <dbReference type="NCBI Taxonomy" id="531309"/>
    <lineage>
        <taxon>Bacteria</taxon>
        <taxon>Pseudomonadati</taxon>
        <taxon>Pseudomonadota</taxon>
        <taxon>Gammaproteobacteria</taxon>
        <taxon>Oceanospirillales</taxon>
        <taxon>Halomonadaceae</taxon>
        <taxon>Vreelandella</taxon>
    </lineage>
</organism>
<dbReference type="Proteomes" id="UP001254564">
    <property type="component" value="Unassembled WGS sequence"/>
</dbReference>
<dbReference type="PANTHER" id="PTHR30619">
    <property type="entry name" value="DNA INTERNALIZATION/COMPETENCE PROTEIN COMEC/REC2"/>
    <property type="match status" value="1"/>
</dbReference>
<dbReference type="Gene3D" id="3.60.15.10">
    <property type="entry name" value="Ribonuclease Z/Hydroxyacylglutathione hydrolase-like"/>
    <property type="match status" value="1"/>
</dbReference>
<accession>A0ABU1H159</accession>
<evidence type="ECO:0000256" key="2">
    <source>
        <dbReference type="ARBA" id="ARBA00022475"/>
    </source>
</evidence>
<feature type="transmembrane region" description="Helical" evidence="6">
    <location>
        <begin position="375"/>
        <end position="396"/>
    </location>
</feature>
<feature type="transmembrane region" description="Helical" evidence="6">
    <location>
        <begin position="271"/>
        <end position="290"/>
    </location>
</feature>
<comment type="caution">
    <text evidence="8">The sequence shown here is derived from an EMBL/GenBank/DDBJ whole genome shotgun (WGS) entry which is preliminary data.</text>
</comment>
<evidence type="ECO:0000313" key="9">
    <source>
        <dbReference type="Proteomes" id="UP001254564"/>
    </source>
</evidence>
<evidence type="ECO:0000256" key="1">
    <source>
        <dbReference type="ARBA" id="ARBA00004651"/>
    </source>
</evidence>
<dbReference type="InterPro" id="IPR035681">
    <property type="entry name" value="ComA-like_MBL"/>
</dbReference>
<evidence type="ECO:0000256" key="6">
    <source>
        <dbReference type="SAM" id="Phobius"/>
    </source>
</evidence>
<evidence type="ECO:0000259" key="7">
    <source>
        <dbReference type="SMART" id="SM00849"/>
    </source>
</evidence>
<feature type="transmembrane region" description="Helical" evidence="6">
    <location>
        <begin position="466"/>
        <end position="486"/>
    </location>
</feature>
<evidence type="ECO:0000256" key="4">
    <source>
        <dbReference type="ARBA" id="ARBA00022989"/>
    </source>
</evidence>
<dbReference type="SMART" id="SM00849">
    <property type="entry name" value="Lactamase_B"/>
    <property type="match status" value="1"/>
</dbReference>
<dbReference type="InterPro" id="IPR052159">
    <property type="entry name" value="Competence_DNA_uptake"/>
</dbReference>
<feature type="transmembrane region" description="Helical" evidence="6">
    <location>
        <begin position="297"/>
        <end position="323"/>
    </location>
</feature>
<feature type="domain" description="Metallo-beta-lactamase" evidence="7">
    <location>
        <begin position="520"/>
        <end position="700"/>
    </location>
</feature>
<keyword evidence="5 6" id="KW-0472">Membrane</keyword>
<dbReference type="Pfam" id="PF03772">
    <property type="entry name" value="Competence"/>
    <property type="match status" value="1"/>
</dbReference>
<dbReference type="Pfam" id="PF13567">
    <property type="entry name" value="DUF4131"/>
    <property type="match status" value="1"/>
</dbReference>
<keyword evidence="4 6" id="KW-1133">Transmembrane helix</keyword>
<dbReference type="RefSeq" id="WP_309654963.1">
    <property type="nucleotide sequence ID" value="NZ_JARWAN010000004.1"/>
</dbReference>
<protein>
    <submittedName>
        <fullName evidence="8">DNA internalization-related competence protein ComEC/Rec2</fullName>
    </submittedName>
</protein>
<feature type="transmembrane region" description="Helical" evidence="6">
    <location>
        <begin position="236"/>
        <end position="259"/>
    </location>
</feature>
<keyword evidence="3 6" id="KW-0812">Transmembrane</keyword>
<dbReference type="InterPro" id="IPR001279">
    <property type="entry name" value="Metallo-B-lactamas"/>
</dbReference>
<keyword evidence="2" id="KW-1003">Cell membrane</keyword>
<keyword evidence="9" id="KW-1185">Reference proteome</keyword>
<dbReference type="EMBL" id="JARWAN010000004">
    <property type="protein sequence ID" value="MDR5898046.1"/>
    <property type="molecule type" value="Genomic_DNA"/>
</dbReference>
<evidence type="ECO:0000256" key="3">
    <source>
        <dbReference type="ARBA" id="ARBA00022692"/>
    </source>
</evidence>
<dbReference type="NCBIfam" id="TIGR00360">
    <property type="entry name" value="ComEC_N-term"/>
    <property type="match status" value="1"/>
</dbReference>
<dbReference type="Pfam" id="PF00753">
    <property type="entry name" value="Lactamase_B"/>
    <property type="match status" value="1"/>
</dbReference>
<feature type="transmembrane region" description="Helical" evidence="6">
    <location>
        <begin position="335"/>
        <end position="354"/>
    </location>
</feature>
<sequence>MQLGIALPAGISALGGAALAYFGVAVHWPVLTLSLWLMAALLLMIWRPRVLFWWVISTGVLCAIHAEQGRILPLGLSGEDIHVQARIVSVSDSPDIARLTLHVIECAKPLSRPSCERLKKVRVSAYGMPYFQPGERWQMTLRLRPPSGFDNPHTFHYGAWLWREGIHATGYVRQTPAPSQQADAPFSLRRQALTYLHQQPLDAMAKRWLAALTLGESEALSADDWSLLNASGTTHLVVISGLHVGLIASFSLLLARTLAWLWTPHHWKMRAWPWWVAAAATVAYASFAGFGPPAMRAMIMALIGLWVLSGRHAPGAWQAWWLALSLVVLFDPLSVWRPGFWLSFVAVAWLIVIWQGRTRPKGIRGWGWALCRTQLLLAPLMAGAVLLAFGRVSPVAPLVNLFAVPWVSMLMVPSALLGWLLAPIPLLGDIPWWLFSQLLRLLQQSLEIAIAWAPLWEPNARQGIPLALAFMWGALCWGLPATSWWLRISATGLVALMVIAPRGDAWPEGALRVRVYDVGQGQLVELKSGRERMLYDTGPRFRSGFMPLNTLWPPGQYFDRVLVSHADNDHAGGVQALMEQHTVARWLAPQGEKIEWPEIMPCYRGQQWQQGGVMYKVLWPPAGDNRYPANDRSCVLSVHVGEHILLITGDVGIEVERRLLMDIDAPLSVLIAGHHGSQTSSGVQFVRDTSARHVIFSAGRDNSFGHPADRVVRRFRREESCLWSTAHDGALTLWLIPDEPLVVAPSRDRAGPRRRC</sequence>
<feature type="transmembrane region" description="Helical" evidence="6">
    <location>
        <begin position="28"/>
        <end position="46"/>
    </location>
</feature>
<dbReference type="InterPro" id="IPR036866">
    <property type="entry name" value="RibonucZ/Hydroxyglut_hydro"/>
</dbReference>
<reference evidence="8 9" key="1">
    <citation type="submission" date="2023-04" db="EMBL/GenBank/DDBJ databases">
        <title>A long-awaited taxogenomic arrangement of the family Halomonadaceae.</title>
        <authorList>
            <person name="De La Haba R."/>
            <person name="Chuvochina M."/>
            <person name="Wittouck S."/>
            <person name="Arahal D.R."/>
            <person name="Sanchez-Porro C."/>
            <person name="Hugenholtz P."/>
            <person name="Ventosa A."/>
        </authorList>
    </citation>
    <scope>NUCLEOTIDE SEQUENCE [LARGE SCALE GENOMIC DNA]</scope>
    <source>
        <strain evidence="8 9">DSM 21020</strain>
    </source>
</reference>
<evidence type="ECO:0000313" key="8">
    <source>
        <dbReference type="EMBL" id="MDR5898046.1"/>
    </source>
</evidence>